<keyword evidence="2 5" id="KW-0238">DNA-binding</keyword>
<evidence type="ECO:0000313" key="8">
    <source>
        <dbReference type="EMBL" id="KAK7830793.1"/>
    </source>
</evidence>
<keyword evidence="3 5" id="KW-0804">Transcription</keyword>
<dbReference type="EMBL" id="PKMF04000455">
    <property type="protein sequence ID" value="KAK7830793.1"/>
    <property type="molecule type" value="Genomic_DNA"/>
</dbReference>
<comment type="domain">
    <text evidence="5">The PPC domain mediates interactions between AHL proteins.</text>
</comment>
<comment type="subcellular location">
    <subcellularLocation>
        <location evidence="5">Nucleus</location>
    </subcellularLocation>
</comment>
<dbReference type="InterPro" id="IPR039605">
    <property type="entry name" value="AHL"/>
</dbReference>
<gene>
    <name evidence="8" type="primary">AHL14</name>
    <name evidence="8" type="ORF">CFP56_027937</name>
</gene>
<feature type="transmembrane region" description="Helical" evidence="6">
    <location>
        <begin position="79"/>
        <end position="97"/>
    </location>
</feature>
<dbReference type="GO" id="GO:0005634">
    <property type="term" value="C:nucleus"/>
    <property type="evidence" value="ECO:0007669"/>
    <property type="project" value="UniProtKB-SubCell"/>
</dbReference>
<dbReference type="PANTHER" id="PTHR31500:SF68">
    <property type="entry name" value="AT-HOOK MOTIF NUCLEAR-LOCALIZED PROTEIN 14"/>
    <property type="match status" value="1"/>
</dbReference>
<name>A0AAW0JUY6_QUESU</name>
<evidence type="ECO:0000256" key="1">
    <source>
        <dbReference type="ARBA" id="ARBA00023015"/>
    </source>
</evidence>
<dbReference type="AlphaFoldDB" id="A0AAW0JUY6"/>
<comment type="function">
    <text evidence="5">Transcription factor that specifically binds AT-rich DNA sequences related to the nuclear matrix attachment regions (MARs).</text>
</comment>
<comment type="caution">
    <text evidence="8">The sequence shown here is derived from an EMBL/GenBank/DDBJ whole genome shotgun (WGS) entry which is preliminary data.</text>
</comment>
<keyword evidence="6" id="KW-0472">Membrane</keyword>
<evidence type="ECO:0000259" key="7">
    <source>
        <dbReference type="PROSITE" id="PS51742"/>
    </source>
</evidence>
<dbReference type="SUPFAM" id="SSF117856">
    <property type="entry name" value="AF0104/ALDC/Ptd012-like"/>
    <property type="match status" value="1"/>
</dbReference>
<keyword evidence="4 5" id="KW-0539">Nucleus</keyword>
<reference evidence="8 9" key="1">
    <citation type="journal article" date="2018" name="Sci. Data">
        <title>The draft genome sequence of cork oak.</title>
        <authorList>
            <person name="Ramos A.M."/>
            <person name="Usie A."/>
            <person name="Barbosa P."/>
            <person name="Barros P.M."/>
            <person name="Capote T."/>
            <person name="Chaves I."/>
            <person name="Simoes F."/>
            <person name="Abreu I."/>
            <person name="Carrasquinho I."/>
            <person name="Faro C."/>
            <person name="Guimaraes J.B."/>
            <person name="Mendonca D."/>
            <person name="Nobrega F."/>
            <person name="Rodrigues L."/>
            <person name="Saibo N.J.M."/>
            <person name="Varela M.C."/>
            <person name="Egas C."/>
            <person name="Matos J."/>
            <person name="Miguel C.M."/>
            <person name="Oliveira M.M."/>
            <person name="Ricardo C.P."/>
            <person name="Goncalves S."/>
        </authorList>
    </citation>
    <scope>NUCLEOTIDE SEQUENCE [LARGE SCALE GENOMIC DNA]</scope>
    <source>
        <strain evidence="9">cv. HL8</strain>
    </source>
</reference>
<evidence type="ECO:0000313" key="9">
    <source>
        <dbReference type="Proteomes" id="UP000237347"/>
    </source>
</evidence>
<dbReference type="PROSITE" id="PS51742">
    <property type="entry name" value="PPC"/>
    <property type="match status" value="1"/>
</dbReference>
<evidence type="ECO:0000256" key="2">
    <source>
        <dbReference type="ARBA" id="ARBA00023125"/>
    </source>
</evidence>
<keyword evidence="6" id="KW-1133">Transmembrane helix</keyword>
<keyword evidence="6" id="KW-0812">Transmembrane</keyword>
<keyword evidence="9" id="KW-1185">Reference proteome</keyword>
<dbReference type="InterPro" id="IPR005175">
    <property type="entry name" value="PPC_dom"/>
</dbReference>
<evidence type="ECO:0000256" key="4">
    <source>
        <dbReference type="ARBA" id="ARBA00023242"/>
    </source>
</evidence>
<keyword evidence="1 5" id="KW-0805">Transcription regulation</keyword>
<evidence type="ECO:0000256" key="6">
    <source>
        <dbReference type="SAM" id="Phobius"/>
    </source>
</evidence>
<dbReference type="Proteomes" id="UP000237347">
    <property type="component" value="Unassembled WGS sequence"/>
</dbReference>
<evidence type="ECO:0000256" key="3">
    <source>
        <dbReference type="ARBA" id="ARBA00023163"/>
    </source>
</evidence>
<sequence>MLDTKRDVNAGMKVDASASRMASPVGGASVSSIGFHSAVDSSGSHFMVQPRAMHVTTSRPTDWRGGPAAGYELTGLKPFFFIITILLLLIGPCDVGQKIMMFMQQSKREICILSASGSISNASLRQPATSGGNITYEVKQFSMTTC</sequence>
<evidence type="ECO:0000256" key="5">
    <source>
        <dbReference type="RuleBase" id="RU367031"/>
    </source>
</evidence>
<organism evidence="8 9">
    <name type="scientific">Quercus suber</name>
    <name type="common">Cork oak</name>
    <dbReference type="NCBI Taxonomy" id="58331"/>
    <lineage>
        <taxon>Eukaryota</taxon>
        <taxon>Viridiplantae</taxon>
        <taxon>Streptophyta</taxon>
        <taxon>Embryophyta</taxon>
        <taxon>Tracheophyta</taxon>
        <taxon>Spermatophyta</taxon>
        <taxon>Magnoliopsida</taxon>
        <taxon>eudicotyledons</taxon>
        <taxon>Gunneridae</taxon>
        <taxon>Pentapetalae</taxon>
        <taxon>rosids</taxon>
        <taxon>fabids</taxon>
        <taxon>Fagales</taxon>
        <taxon>Fagaceae</taxon>
        <taxon>Quercus</taxon>
    </lineage>
</organism>
<feature type="domain" description="PPC" evidence="7">
    <location>
        <begin position="79"/>
        <end position="146"/>
    </location>
</feature>
<proteinExistence type="predicted"/>
<accession>A0AAW0JUY6</accession>
<protein>
    <recommendedName>
        <fullName evidence="5">AT-hook motif nuclear-localized protein</fullName>
    </recommendedName>
</protein>
<dbReference type="PANTHER" id="PTHR31500">
    <property type="entry name" value="AT-HOOK MOTIF NUCLEAR-LOCALIZED PROTEIN 9"/>
    <property type="match status" value="1"/>
</dbReference>
<dbReference type="GO" id="GO:0003680">
    <property type="term" value="F:minor groove of adenine-thymine-rich DNA binding"/>
    <property type="evidence" value="ECO:0007669"/>
    <property type="project" value="UniProtKB-UniRule"/>
</dbReference>